<feature type="compositionally biased region" description="Low complexity" evidence="1">
    <location>
        <begin position="140"/>
        <end position="150"/>
    </location>
</feature>
<feature type="compositionally biased region" description="Pro residues" evidence="1">
    <location>
        <begin position="119"/>
        <end position="128"/>
    </location>
</feature>
<keyword evidence="2" id="KW-0413">Isomerase</keyword>
<name>A0A6J4TEX7_9BACT</name>
<proteinExistence type="predicted"/>
<dbReference type="EC" id="5.4.99.5" evidence="2"/>
<dbReference type="EMBL" id="CADCWE010000010">
    <property type="protein sequence ID" value="CAA9520270.1"/>
    <property type="molecule type" value="Genomic_DNA"/>
</dbReference>
<evidence type="ECO:0000256" key="1">
    <source>
        <dbReference type="SAM" id="MobiDB-lite"/>
    </source>
</evidence>
<feature type="non-terminal residue" evidence="2">
    <location>
        <position position="1"/>
    </location>
</feature>
<reference evidence="2" key="1">
    <citation type="submission" date="2020-02" db="EMBL/GenBank/DDBJ databases">
        <authorList>
            <person name="Meier V. D."/>
        </authorList>
    </citation>
    <scope>NUCLEOTIDE SEQUENCE</scope>
    <source>
        <strain evidence="2">AVDCRST_MAG73</strain>
    </source>
</reference>
<protein>
    <submittedName>
        <fullName evidence="2">Chorismate mutase II</fullName>
        <ecNumber evidence="2">5.4.99.5</ecNumber>
    </submittedName>
</protein>
<organism evidence="2">
    <name type="scientific">uncultured Thermomicrobiales bacterium</name>
    <dbReference type="NCBI Taxonomy" id="1645740"/>
    <lineage>
        <taxon>Bacteria</taxon>
        <taxon>Pseudomonadati</taxon>
        <taxon>Thermomicrobiota</taxon>
        <taxon>Thermomicrobia</taxon>
        <taxon>Thermomicrobiales</taxon>
        <taxon>environmental samples</taxon>
    </lineage>
</organism>
<gene>
    <name evidence="2" type="ORF">AVDCRST_MAG73-129</name>
</gene>
<dbReference type="AlphaFoldDB" id="A0A6J4TEX7"/>
<evidence type="ECO:0000313" key="2">
    <source>
        <dbReference type="EMBL" id="CAA9520270.1"/>
    </source>
</evidence>
<dbReference type="GO" id="GO:0004106">
    <property type="term" value="F:chorismate mutase activity"/>
    <property type="evidence" value="ECO:0007669"/>
    <property type="project" value="UniProtKB-EC"/>
</dbReference>
<sequence>DRGPAPKRPPAPPPRLPGNPGRDDGGGEHRRGHPGGDAGAGHGADPAQRPDAGGRRQRRFHHHPGPDGDLPGPGRARGRLDRGAALVQPRDGGAGRLDQRGARAPPRQHHPRSRRDPPRLPQRRPPTAPGLGDRGRRVGRAAGRTGVRLL</sequence>
<feature type="region of interest" description="Disordered" evidence="1">
    <location>
        <begin position="1"/>
        <end position="150"/>
    </location>
</feature>
<accession>A0A6J4TEX7</accession>
<feature type="non-terminal residue" evidence="2">
    <location>
        <position position="150"/>
    </location>
</feature>
<feature type="compositionally biased region" description="Pro residues" evidence="1">
    <location>
        <begin position="1"/>
        <end position="17"/>
    </location>
</feature>